<dbReference type="Proteomes" id="UP000033188">
    <property type="component" value="Chromosome 2"/>
</dbReference>
<dbReference type="STRING" id="5866.A0A061D520"/>
<sequence>MGFKKRDLPKTSQLGSVISSILTFCCGGSDPLLTLSSYLNCLTRRTPRTTGELVSFFHDFGIELHETFSHKLLLLGMFISNLHDLTSTSTPNVVYELAYLLLPRLHHALLVRHLLHYITSRSPMRGRVIHIAVN</sequence>
<accession>A0A061D520</accession>
<proteinExistence type="predicted"/>
<dbReference type="GeneID" id="24563683"/>
<organism evidence="1 2">
    <name type="scientific">Babesia bigemina</name>
    <dbReference type="NCBI Taxonomy" id="5866"/>
    <lineage>
        <taxon>Eukaryota</taxon>
        <taxon>Sar</taxon>
        <taxon>Alveolata</taxon>
        <taxon>Apicomplexa</taxon>
        <taxon>Aconoidasida</taxon>
        <taxon>Piroplasmida</taxon>
        <taxon>Babesiidae</taxon>
        <taxon>Babesia</taxon>
    </lineage>
</organism>
<dbReference type="VEuPathDB" id="PiroplasmaDB:BBBOND_0202990"/>
<gene>
    <name evidence="1" type="ORF">BBBOND_0202990</name>
</gene>
<evidence type="ECO:0000313" key="1">
    <source>
        <dbReference type="EMBL" id="CDR95142.1"/>
    </source>
</evidence>
<reference evidence="2" key="1">
    <citation type="submission" date="2014-06" db="EMBL/GenBank/DDBJ databases">
        <authorList>
            <person name="Aslett M."/>
            <person name="De Silva N."/>
        </authorList>
    </citation>
    <scope>NUCLEOTIDE SEQUENCE [LARGE SCALE GENOMIC DNA]</scope>
    <source>
        <strain evidence="2">Bond</strain>
    </source>
</reference>
<dbReference type="RefSeq" id="XP_012767328.1">
    <property type="nucleotide sequence ID" value="XM_012911874.1"/>
</dbReference>
<name>A0A061D520_BABBI</name>
<dbReference type="KEGG" id="bbig:BBBOND_0202990"/>
<dbReference type="AlphaFoldDB" id="A0A061D520"/>
<evidence type="ECO:0000313" key="2">
    <source>
        <dbReference type="Proteomes" id="UP000033188"/>
    </source>
</evidence>
<dbReference type="EMBL" id="LK391708">
    <property type="protein sequence ID" value="CDR95142.1"/>
    <property type="molecule type" value="Genomic_DNA"/>
</dbReference>
<protein>
    <submittedName>
        <fullName evidence="1">Uncharacterized protein</fullName>
    </submittedName>
</protein>
<dbReference type="OrthoDB" id="366735at2759"/>
<keyword evidence="2" id="KW-1185">Reference proteome</keyword>